<dbReference type="InterPro" id="IPR001387">
    <property type="entry name" value="Cro/C1-type_HTH"/>
</dbReference>
<evidence type="ECO:0000313" key="2">
    <source>
        <dbReference type="EMBL" id="CZF79491.1"/>
    </source>
</evidence>
<dbReference type="CDD" id="cd00093">
    <property type="entry name" value="HTH_XRE"/>
    <property type="match status" value="1"/>
</dbReference>
<dbReference type="RefSeq" id="WP_062706439.1">
    <property type="nucleotide sequence ID" value="NZ_CAWRCI010000006.1"/>
</dbReference>
<dbReference type="SUPFAM" id="SSF47413">
    <property type="entry name" value="lambda repressor-like DNA-binding domains"/>
    <property type="match status" value="1"/>
</dbReference>
<dbReference type="Proteomes" id="UP000073601">
    <property type="component" value="Unassembled WGS sequence"/>
</dbReference>
<organism evidence="2 3">
    <name type="scientific">Grimontia marina</name>
    <dbReference type="NCBI Taxonomy" id="646534"/>
    <lineage>
        <taxon>Bacteria</taxon>
        <taxon>Pseudomonadati</taxon>
        <taxon>Pseudomonadota</taxon>
        <taxon>Gammaproteobacteria</taxon>
        <taxon>Vibrionales</taxon>
        <taxon>Vibrionaceae</taxon>
        <taxon>Grimontia</taxon>
    </lineage>
</organism>
<dbReference type="InterPro" id="IPR010744">
    <property type="entry name" value="Phage_CI_N"/>
</dbReference>
<sequence length="87" mass="10136">MEYLNKLLDDVKDRYNIPSDYALAQKLEVPRATVSRWRQNKNCAEWDVIFKLADLLQLDDQNVVYNILAEKTNNPRVIKALECGRPA</sequence>
<dbReference type="EMBL" id="FIZY01000006">
    <property type="protein sequence ID" value="CZF79491.1"/>
    <property type="molecule type" value="Genomic_DNA"/>
</dbReference>
<feature type="domain" description="Bacteriophage CI repressor N-terminal" evidence="1">
    <location>
        <begin position="11"/>
        <end position="48"/>
    </location>
</feature>
<name>A0A128EZN6_9GAMM</name>
<keyword evidence="3" id="KW-1185">Reference proteome</keyword>
<dbReference type="Gene3D" id="1.10.260.40">
    <property type="entry name" value="lambda repressor-like DNA-binding domains"/>
    <property type="match status" value="1"/>
</dbReference>
<dbReference type="OrthoDB" id="8777496at2"/>
<evidence type="ECO:0000313" key="3">
    <source>
        <dbReference type="Proteomes" id="UP000073601"/>
    </source>
</evidence>
<reference evidence="3" key="1">
    <citation type="submission" date="2016-02" db="EMBL/GenBank/DDBJ databases">
        <authorList>
            <person name="Rodrigo-Torres Lidia"/>
            <person name="Arahal R.David."/>
        </authorList>
    </citation>
    <scope>NUCLEOTIDE SEQUENCE [LARGE SCALE GENOMIC DNA]</scope>
    <source>
        <strain evidence="3">CECT 8713</strain>
    </source>
</reference>
<evidence type="ECO:0000259" key="1">
    <source>
        <dbReference type="Pfam" id="PF07022"/>
    </source>
</evidence>
<dbReference type="GO" id="GO:0003677">
    <property type="term" value="F:DNA binding"/>
    <property type="evidence" value="ECO:0007669"/>
    <property type="project" value="InterPro"/>
</dbReference>
<dbReference type="GO" id="GO:0045892">
    <property type="term" value="P:negative regulation of DNA-templated transcription"/>
    <property type="evidence" value="ECO:0007669"/>
    <property type="project" value="InterPro"/>
</dbReference>
<protein>
    <recommendedName>
        <fullName evidence="1">Bacteriophage CI repressor N-terminal domain-containing protein</fullName>
    </recommendedName>
</protein>
<dbReference type="InterPro" id="IPR010982">
    <property type="entry name" value="Lambda_DNA-bd_dom_sf"/>
</dbReference>
<proteinExistence type="predicted"/>
<gene>
    <name evidence="2" type="ORF">GMA8713_00998</name>
</gene>
<accession>A0A128EZN6</accession>
<dbReference type="AlphaFoldDB" id="A0A128EZN6"/>
<dbReference type="Pfam" id="PF07022">
    <property type="entry name" value="Phage_CI_repr"/>
    <property type="match status" value="1"/>
</dbReference>